<comment type="caution">
    <text evidence="3">The sequence shown here is derived from an EMBL/GenBank/DDBJ whole genome shotgun (WGS) entry which is preliminary data.</text>
</comment>
<reference evidence="3" key="2">
    <citation type="journal article" date="2020" name="Nat. Commun.">
        <title>Large-scale genome sequencing of mycorrhizal fungi provides insights into the early evolution of symbiotic traits.</title>
        <authorList>
            <person name="Miyauchi S."/>
            <person name="Kiss E."/>
            <person name="Kuo A."/>
            <person name="Drula E."/>
            <person name="Kohler A."/>
            <person name="Sanchez-Garcia M."/>
            <person name="Morin E."/>
            <person name="Andreopoulos B."/>
            <person name="Barry K.W."/>
            <person name="Bonito G."/>
            <person name="Buee M."/>
            <person name="Carver A."/>
            <person name="Chen C."/>
            <person name="Cichocki N."/>
            <person name="Clum A."/>
            <person name="Culley D."/>
            <person name="Crous P.W."/>
            <person name="Fauchery L."/>
            <person name="Girlanda M."/>
            <person name="Hayes R.D."/>
            <person name="Keri Z."/>
            <person name="LaButti K."/>
            <person name="Lipzen A."/>
            <person name="Lombard V."/>
            <person name="Magnuson J."/>
            <person name="Maillard F."/>
            <person name="Murat C."/>
            <person name="Nolan M."/>
            <person name="Ohm R.A."/>
            <person name="Pangilinan J."/>
            <person name="Pereira M.F."/>
            <person name="Perotto S."/>
            <person name="Peter M."/>
            <person name="Pfister S."/>
            <person name="Riley R."/>
            <person name="Sitrit Y."/>
            <person name="Stielow J.B."/>
            <person name="Szollosi G."/>
            <person name="Zifcakova L."/>
            <person name="Stursova M."/>
            <person name="Spatafora J.W."/>
            <person name="Tedersoo L."/>
            <person name="Vaario L.M."/>
            <person name="Yamada A."/>
            <person name="Yan M."/>
            <person name="Wang P."/>
            <person name="Xu J."/>
            <person name="Bruns T."/>
            <person name="Baldrian P."/>
            <person name="Vilgalys R."/>
            <person name="Dunand C."/>
            <person name="Henrissat B."/>
            <person name="Grigoriev I.V."/>
            <person name="Hibbett D."/>
            <person name="Nagy L.G."/>
            <person name="Martin F.M."/>
        </authorList>
    </citation>
    <scope>NUCLEOTIDE SEQUENCE</scope>
    <source>
        <strain evidence="3">Prilba</strain>
    </source>
</reference>
<organism evidence="3 4">
    <name type="scientific">Russula ochroleuca</name>
    <dbReference type="NCBI Taxonomy" id="152965"/>
    <lineage>
        <taxon>Eukaryota</taxon>
        <taxon>Fungi</taxon>
        <taxon>Dikarya</taxon>
        <taxon>Basidiomycota</taxon>
        <taxon>Agaricomycotina</taxon>
        <taxon>Agaricomycetes</taxon>
        <taxon>Russulales</taxon>
        <taxon>Russulaceae</taxon>
        <taxon>Russula</taxon>
    </lineage>
</organism>
<protein>
    <submittedName>
        <fullName evidence="3">Uncharacterized protein</fullName>
    </submittedName>
</protein>
<evidence type="ECO:0000256" key="1">
    <source>
        <dbReference type="SAM" id="MobiDB-lite"/>
    </source>
</evidence>
<evidence type="ECO:0000256" key="2">
    <source>
        <dbReference type="SAM" id="SignalP"/>
    </source>
</evidence>
<dbReference type="OrthoDB" id="10261782at2759"/>
<keyword evidence="2" id="KW-0732">Signal</keyword>
<name>A0A9P5TE47_9AGAM</name>
<keyword evidence="4" id="KW-1185">Reference proteome</keyword>
<dbReference type="PANTHER" id="PTHR35204:SF1">
    <property type="entry name" value="ENTEROTOXIN"/>
    <property type="match status" value="1"/>
</dbReference>
<dbReference type="InterPro" id="IPR038921">
    <property type="entry name" value="YOR389W-like"/>
</dbReference>
<feature type="compositionally biased region" description="Pro residues" evidence="1">
    <location>
        <begin position="234"/>
        <end position="251"/>
    </location>
</feature>
<reference evidence="3" key="1">
    <citation type="submission" date="2019-10" db="EMBL/GenBank/DDBJ databases">
        <authorList>
            <consortium name="DOE Joint Genome Institute"/>
            <person name="Kuo A."/>
            <person name="Miyauchi S."/>
            <person name="Kiss E."/>
            <person name="Drula E."/>
            <person name="Kohler A."/>
            <person name="Sanchez-Garcia M."/>
            <person name="Andreopoulos B."/>
            <person name="Barry K.W."/>
            <person name="Bonito G."/>
            <person name="Buee M."/>
            <person name="Carver A."/>
            <person name="Chen C."/>
            <person name="Cichocki N."/>
            <person name="Clum A."/>
            <person name="Culley D."/>
            <person name="Crous P.W."/>
            <person name="Fauchery L."/>
            <person name="Girlanda M."/>
            <person name="Hayes R."/>
            <person name="Keri Z."/>
            <person name="LaButti K."/>
            <person name="Lipzen A."/>
            <person name="Lombard V."/>
            <person name="Magnuson J."/>
            <person name="Maillard F."/>
            <person name="Morin E."/>
            <person name="Murat C."/>
            <person name="Nolan M."/>
            <person name="Ohm R."/>
            <person name="Pangilinan J."/>
            <person name="Pereira M."/>
            <person name="Perotto S."/>
            <person name="Peter M."/>
            <person name="Riley R."/>
            <person name="Sitrit Y."/>
            <person name="Stielow B."/>
            <person name="Szollosi G."/>
            <person name="Zifcakova L."/>
            <person name="Stursova M."/>
            <person name="Spatafora J.W."/>
            <person name="Tedersoo L."/>
            <person name="Vaario L.-M."/>
            <person name="Yamada A."/>
            <person name="Yan M."/>
            <person name="Wang P."/>
            <person name="Xu J."/>
            <person name="Bruns T."/>
            <person name="Baldrian P."/>
            <person name="Vilgalys R."/>
            <person name="Henrissat B."/>
            <person name="Grigoriev I.V."/>
            <person name="Hibbett D."/>
            <person name="Nagy L.G."/>
            <person name="Martin F.M."/>
        </authorList>
    </citation>
    <scope>NUCLEOTIDE SEQUENCE</scope>
    <source>
        <strain evidence="3">Prilba</strain>
    </source>
</reference>
<dbReference type="EMBL" id="WHVB01000001">
    <property type="protein sequence ID" value="KAF8487026.1"/>
    <property type="molecule type" value="Genomic_DNA"/>
</dbReference>
<dbReference type="Proteomes" id="UP000759537">
    <property type="component" value="Unassembled WGS sequence"/>
</dbReference>
<feature type="signal peptide" evidence="2">
    <location>
        <begin position="1"/>
        <end position="19"/>
    </location>
</feature>
<dbReference type="AlphaFoldDB" id="A0A9P5TE47"/>
<gene>
    <name evidence="3" type="ORF">DFH94DRAFT_11508</name>
</gene>
<dbReference type="PANTHER" id="PTHR35204">
    <property type="entry name" value="YALI0A21131P"/>
    <property type="match status" value="1"/>
</dbReference>
<feature type="chain" id="PRO_5040424188" evidence="2">
    <location>
        <begin position="20"/>
        <end position="541"/>
    </location>
</feature>
<sequence>MKCKLHRVFPLLLVTAAFSLPSGRPYPNGDGLHQAAFQVHGVSEESFLEWELPPDPNSTHHLIFDSVSGFLQRWPNTFRRNGHSIVPAVIPTGTVLYHGRDDNHVPDVPEWFAFDFEHAFLFGVSTCYVMSVQAKRDLRLLYFDGASAAKMKDGPMDTQDFVAWRKPRPDKHFSERERINALCDWGKPFGVDGFVRMEFHFEVMICDVLDGLEVVTLLDLIPKNVTAPYDRPLVDPPPRPPSRPAPPPVVPPAGWRGSLPGFGRIRFEAHVAGGWHDLAPGETRVQLDYTGLITFYDPALSSLVEARQGKDKSNYRLKGLSAADTARVHAELQSVLTRKQGTGSSVDWGSIARVVVERYADRLEHLRSLLSPNATFKDAAEQAFTARSLLVVMLAPYMTIVDVPQRLPASANVSWLAPVVHRCATTQTSRIPLGMLTPQEVLIHAAVENTLREICRRLALLWVQFFDVEEADDAMAAEVIEEGHRHIDELMNWLGWSLWVRCEPACGLGENCYLPSWPFLKGDDPYDMTPRCIIPEEAVRE</sequence>
<evidence type="ECO:0000313" key="4">
    <source>
        <dbReference type="Proteomes" id="UP000759537"/>
    </source>
</evidence>
<proteinExistence type="predicted"/>
<accession>A0A9P5TE47</accession>
<feature type="region of interest" description="Disordered" evidence="1">
    <location>
        <begin position="229"/>
        <end position="252"/>
    </location>
</feature>
<evidence type="ECO:0000313" key="3">
    <source>
        <dbReference type="EMBL" id="KAF8487026.1"/>
    </source>
</evidence>